<feature type="domain" description="Calcineurin-like phosphoesterase" evidence="2">
    <location>
        <begin position="72"/>
        <end position="302"/>
    </location>
</feature>
<gene>
    <name evidence="4" type="ORF">DRE_02969</name>
</gene>
<organism evidence="4 5">
    <name type="scientific">Drechslerella stenobrocha 248</name>
    <dbReference type="NCBI Taxonomy" id="1043628"/>
    <lineage>
        <taxon>Eukaryota</taxon>
        <taxon>Fungi</taxon>
        <taxon>Dikarya</taxon>
        <taxon>Ascomycota</taxon>
        <taxon>Pezizomycotina</taxon>
        <taxon>Orbiliomycetes</taxon>
        <taxon>Orbiliales</taxon>
        <taxon>Orbiliaceae</taxon>
        <taxon>Drechslerella</taxon>
    </lineage>
</organism>
<keyword evidence="5" id="KW-1185">Reference proteome</keyword>
<dbReference type="InterPro" id="IPR053828">
    <property type="entry name" value="Nucleosidase_C"/>
</dbReference>
<dbReference type="SUPFAM" id="SSF55816">
    <property type="entry name" value="5'-nucleotidase (syn. UDP-sugar hydrolase), C-terminal domain"/>
    <property type="match status" value="1"/>
</dbReference>
<dbReference type="Proteomes" id="UP000024837">
    <property type="component" value="Unassembled WGS sequence"/>
</dbReference>
<dbReference type="PIRSF" id="PIRSF017316">
    <property type="entry name" value="Pesterase_C1039"/>
    <property type="match status" value="1"/>
</dbReference>
<feature type="domain" description="Putative 5'-nucleotidase C-terminal" evidence="3">
    <location>
        <begin position="414"/>
        <end position="610"/>
    </location>
</feature>
<dbReference type="GO" id="GO:0016787">
    <property type="term" value="F:hydrolase activity"/>
    <property type="evidence" value="ECO:0007669"/>
    <property type="project" value="InterPro"/>
</dbReference>
<accession>W7HW63</accession>
<dbReference type="SUPFAM" id="SSF56300">
    <property type="entry name" value="Metallo-dependent phosphatases"/>
    <property type="match status" value="1"/>
</dbReference>
<evidence type="ECO:0000259" key="3">
    <source>
        <dbReference type="Pfam" id="PF21953"/>
    </source>
</evidence>
<dbReference type="OrthoDB" id="7722975at2759"/>
<dbReference type="Gene3D" id="3.60.21.10">
    <property type="match status" value="1"/>
</dbReference>
<feature type="signal peptide" evidence="1">
    <location>
        <begin position="1"/>
        <end position="20"/>
    </location>
</feature>
<sequence length="651" mass="72791">MQLILKAVALGLGLSPVALACGGCTGTGDIEMVRRVRLLQPRLEPELHPRMQPDAIPAVNGPKGPLPWGQLTFAHTSDTHGWLMGHVKEANYGADWGDYISFIRHMRYKARKLGVDFLVLDAGDLHDGSGLSDATAKLPGGVNGEVTLPIYRNMDYDLLTIGNHELYVAEVAYDTFKNFASFYRSRYLTSNVQILDPKDGKYKYVGRTHKYFTTHFGVRIMSFGVLTDFSGKASNVKLFKAKEMVQQQWFLDAINTPEPIDLFLVLGHASIRDPDTFPVVLEAIRKARPGTPVQFFGGHSHTRNFKVYDNSSTALEPGRYCETLGWFAMSGIQAGSANHKPKGVPNPSRPAINGTTSDLVYARRYLDWNRLTFEHHSDNVKTFDTPRGESVTNEVYSERQRLNLTTVYGCAPQTYCRSCVPQDDPASIYPLIQKALSAVVVNEERKSTPRMIFVNTGGIRFDLFKGPFSYDDSFIVAPFTNQFQYIPDVPYALAEKLLDLLNAGAPQKRDMDREHRSFLPRSVDACPLDGAQFTANIVKRQTIVRRQEIVTSGYVTTDDFGSDGDDTPHSPIPFFRTTNDVMAKGGFPEDGSNPETVDVVFYDFIQSFVLVAMDKMGAKYTTADVKGYLPKSFTSNDVLPEYARRFWSKDC</sequence>
<dbReference type="GO" id="GO:0005829">
    <property type="term" value="C:cytosol"/>
    <property type="evidence" value="ECO:0007669"/>
    <property type="project" value="TreeGrafter"/>
</dbReference>
<dbReference type="AlphaFoldDB" id="W7HW63"/>
<dbReference type="Pfam" id="PF21953">
    <property type="entry name" value="NadN_nucleosid_C"/>
    <property type="match status" value="1"/>
</dbReference>
<feature type="chain" id="PRO_5004893210" evidence="1">
    <location>
        <begin position="21"/>
        <end position="651"/>
    </location>
</feature>
<dbReference type="InterPro" id="IPR029052">
    <property type="entry name" value="Metallo-depent_PP-like"/>
</dbReference>
<evidence type="ECO:0000259" key="2">
    <source>
        <dbReference type="Pfam" id="PF00149"/>
    </source>
</evidence>
<dbReference type="Pfam" id="PF00149">
    <property type="entry name" value="Metallophos"/>
    <property type="match status" value="1"/>
</dbReference>
<name>W7HW63_9PEZI</name>
<dbReference type="InterPro" id="IPR004843">
    <property type="entry name" value="Calcineurin-like_PHP"/>
</dbReference>
<dbReference type="InterPro" id="IPR006179">
    <property type="entry name" value="5_nucleotidase/apyrase"/>
</dbReference>
<dbReference type="InterPro" id="IPR036907">
    <property type="entry name" value="5'-Nucleotdase_C_sf"/>
</dbReference>
<dbReference type="EMBL" id="KI966408">
    <property type="protein sequence ID" value="EWC47769.1"/>
    <property type="molecule type" value="Genomic_DNA"/>
</dbReference>
<proteinExistence type="predicted"/>
<dbReference type="HOGENOM" id="CLU_019028_0_0_1"/>
<evidence type="ECO:0000313" key="5">
    <source>
        <dbReference type="Proteomes" id="UP000024837"/>
    </source>
</evidence>
<dbReference type="Gene3D" id="3.90.780.10">
    <property type="entry name" value="5'-Nucleotidase, C-terminal domain"/>
    <property type="match status" value="2"/>
</dbReference>
<keyword evidence="1" id="KW-0732">Signal</keyword>
<dbReference type="GO" id="GO:0009166">
    <property type="term" value="P:nucleotide catabolic process"/>
    <property type="evidence" value="ECO:0007669"/>
    <property type="project" value="InterPro"/>
</dbReference>
<dbReference type="PANTHER" id="PTHR11575">
    <property type="entry name" value="5'-NUCLEOTIDASE-RELATED"/>
    <property type="match status" value="1"/>
</dbReference>
<dbReference type="InterPro" id="IPR014485">
    <property type="entry name" value="Pesterase_C1039"/>
</dbReference>
<protein>
    <submittedName>
        <fullName evidence="4">Uncharacterized protein</fullName>
    </submittedName>
</protein>
<dbReference type="PROSITE" id="PS51257">
    <property type="entry name" value="PROKAR_LIPOPROTEIN"/>
    <property type="match status" value="1"/>
</dbReference>
<reference evidence="4 5" key="1">
    <citation type="submission" date="2013-05" db="EMBL/GenBank/DDBJ databases">
        <title>Drechslerella stenobrocha genome reveals carnivorous origination and mechanical trapping mechanism of predatory fungi.</title>
        <authorList>
            <person name="Liu X."/>
            <person name="Zhang W."/>
            <person name="Liu K."/>
        </authorList>
    </citation>
    <scope>NUCLEOTIDE SEQUENCE [LARGE SCALE GENOMIC DNA]</scope>
    <source>
        <strain evidence="4 5">248</strain>
    </source>
</reference>
<evidence type="ECO:0000313" key="4">
    <source>
        <dbReference type="EMBL" id="EWC47769.1"/>
    </source>
</evidence>
<evidence type="ECO:0000256" key="1">
    <source>
        <dbReference type="SAM" id="SignalP"/>
    </source>
</evidence>
<dbReference type="PANTHER" id="PTHR11575:SF22">
    <property type="entry name" value="ADL392WP"/>
    <property type="match status" value="1"/>
</dbReference>